<name>A0A221NT72_9ACTN</name>
<sequence>MSAVIGGDRGRQDGTVTRATQSAAIWLMGRAPATQSTAAPPCNACGPGRIRTESGLNPD</sequence>
<reference evidence="2 3" key="1">
    <citation type="submission" date="2017-07" db="EMBL/GenBank/DDBJ databases">
        <title>Genome sequence of Streptomyces pluripotens MUSC 137T.</title>
        <authorList>
            <person name="Ser H.-L."/>
            <person name="Lee L.-H."/>
        </authorList>
    </citation>
    <scope>NUCLEOTIDE SEQUENCE [LARGE SCALE GENOMIC DNA]</scope>
    <source>
        <strain evidence="2 3">MUSC 137</strain>
    </source>
</reference>
<proteinExistence type="predicted"/>
<evidence type="ECO:0000313" key="2">
    <source>
        <dbReference type="EMBL" id="ASN23193.1"/>
    </source>
</evidence>
<accession>A0A221NT72</accession>
<keyword evidence="3" id="KW-1185">Reference proteome</keyword>
<dbReference type="EMBL" id="CP022433">
    <property type="protein sequence ID" value="ASN23193.1"/>
    <property type="molecule type" value="Genomic_DNA"/>
</dbReference>
<dbReference type="AlphaFoldDB" id="A0A221NT72"/>
<feature type="region of interest" description="Disordered" evidence="1">
    <location>
        <begin position="32"/>
        <end position="59"/>
    </location>
</feature>
<organism evidence="2 3">
    <name type="scientific">Streptomyces pluripotens</name>
    <dbReference type="NCBI Taxonomy" id="1355015"/>
    <lineage>
        <taxon>Bacteria</taxon>
        <taxon>Bacillati</taxon>
        <taxon>Actinomycetota</taxon>
        <taxon>Actinomycetes</taxon>
        <taxon>Kitasatosporales</taxon>
        <taxon>Streptomycetaceae</taxon>
        <taxon>Streptomyces</taxon>
    </lineage>
</organism>
<gene>
    <name evidence="2" type="ORF">LK07_03155</name>
</gene>
<evidence type="ECO:0000313" key="3">
    <source>
        <dbReference type="Proteomes" id="UP000031501"/>
    </source>
</evidence>
<evidence type="ECO:0000256" key="1">
    <source>
        <dbReference type="SAM" id="MobiDB-lite"/>
    </source>
</evidence>
<protein>
    <submittedName>
        <fullName evidence="2">Uncharacterized protein</fullName>
    </submittedName>
</protein>
<dbReference type="Proteomes" id="UP000031501">
    <property type="component" value="Chromosome"/>
</dbReference>